<dbReference type="EMBL" id="JXJN01007027">
    <property type="status" value="NOT_ANNOTATED_CDS"/>
    <property type="molecule type" value="Genomic_DNA"/>
</dbReference>
<sequence length="118" mass="12826">MTITPVEEHRFSVFSFNIEIDSTLADEAFRRGSKSLCTLCNEARALCNNSADSLSAAPARSSIPKVFSVALPAAYLDFLNPGAHRLQAVPNVLFKQRKHSPVKVSQDPGSSGLMLPEH</sequence>
<dbReference type="EnsemblMetazoa" id="GPPI015463-RA">
    <property type="protein sequence ID" value="GPPI015463-PA"/>
    <property type="gene ID" value="GPPI015463"/>
</dbReference>
<reference evidence="2" key="2">
    <citation type="submission" date="2020-05" db="UniProtKB">
        <authorList>
            <consortium name="EnsemblMetazoa"/>
        </authorList>
    </citation>
    <scope>IDENTIFICATION</scope>
    <source>
        <strain evidence="2">IAEA</strain>
    </source>
</reference>
<organism evidence="2 3">
    <name type="scientific">Glossina palpalis gambiensis</name>
    <dbReference type="NCBI Taxonomy" id="67801"/>
    <lineage>
        <taxon>Eukaryota</taxon>
        <taxon>Metazoa</taxon>
        <taxon>Ecdysozoa</taxon>
        <taxon>Arthropoda</taxon>
        <taxon>Hexapoda</taxon>
        <taxon>Insecta</taxon>
        <taxon>Pterygota</taxon>
        <taxon>Neoptera</taxon>
        <taxon>Endopterygota</taxon>
        <taxon>Diptera</taxon>
        <taxon>Brachycera</taxon>
        <taxon>Muscomorpha</taxon>
        <taxon>Hippoboscoidea</taxon>
        <taxon>Glossinidae</taxon>
        <taxon>Glossina</taxon>
    </lineage>
</organism>
<dbReference type="Proteomes" id="UP000092460">
    <property type="component" value="Unassembled WGS sequence"/>
</dbReference>
<evidence type="ECO:0000313" key="2">
    <source>
        <dbReference type="EnsemblMetazoa" id="GPPI015463-PA"/>
    </source>
</evidence>
<proteinExistence type="predicted"/>
<feature type="region of interest" description="Disordered" evidence="1">
    <location>
        <begin position="98"/>
        <end position="118"/>
    </location>
</feature>
<dbReference type="VEuPathDB" id="VectorBase:GPPI015463"/>
<name>A0A1B0B169_9MUSC</name>
<evidence type="ECO:0000256" key="1">
    <source>
        <dbReference type="SAM" id="MobiDB-lite"/>
    </source>
</evidence>
<evidence type="ECO:0000313" key="3">
    <source>
        <dbReference type="Proteomes" id="UP000092460"/>
    </source>
</evidence>
<dbReference type="AlphaFoldDB" id="A0A1B0B169"/>
<protein>
    <submittedName>
        <fullName evidence="2">Uncharacterized protein</fullName>
    </submittedName>
</protein>
<keyword evidence="3" id="KW-1185">Reference proteome</keyword>
<accession>A0A1B0B169</accession>
<reference evidence="3" key="1">
    <citation type="submission" date="2015-01" db="EMBL/GenBank/DDBJ databases">
        <authorList>
            <person name="Aksoy S."/>
            <person name="Warren W."/>
            <person name="Wilson R.K."/>
        </authorList>
    </citation>
    <scope>NUCLEOTIDE SEQUENCE [LARGE SCALE GENOMIC DNA]</scope>
    <source>
        <strain evidence="3">IAEA</strain>
    </source>
</reference>